<dbReference type="GO" id="GO:0005886">
    <property type="term" value="C:plasma membrane"/>
    <property type="evidence" value="ECO:0007669"/>
    <property type="project" value="UniProtKB-SubCell"/>
</dbReference>
<dbReference type="Pfam" id="PF13491">
    <property type="entry name" value="FtsK_4TM"/>
    <property type="match status" value="1"/>
</dbReference>
<evidence type="ECO:0000256" key="4">
    <source>
        <dbReference type="ARBA" id="ARBA00022989"/>
    </source>
</evidence>
<organism evidence="10">
    <name type="scientific">marine sediment metagenome</name>
    <dbReference type="NCBI Taxonomy" id="412755"/>
    <lineage>
        <taxon>unclassified sequences</taxon>
        <taxon>metagenomes</taxon>
        <taxon>ecological metagenomes</taxon>
    </lineage>
</organism>
<evidence type="ECO:0000256" key="1">
    <source>
        <dbReference type="ARBA" id="ARBA00004651"/>
    </source>
</evidence>
<comment type="subcellular location">
    <subcellularLocation>
        <location evidence="1">Cell membrane</location>
        <topology evidence="1">Multi-pass membrane protein</topology>
    </subcellularLocation>
</comment>
<feature type="domain" description="FtsK alpha" evidence="9">
    <location>
        <begin position="199"/>
        <end position="275"/>
    </location>
</feature>
<feature type="transmembrane region" description="Helical" evidence="7">
    <location>
        <begin position="110"/>
        <end position="137"/>
    </location>
</feature>
<sequence>LSLIPIERGTLMESWIDLLETVVGWGVWLMPVAFAVLGLWLVFMGLGREWKLEPGRLWGALALFVLGLALLHLIAGGDDAEALAAGGGGGGYLGYLLSQLLASGLGTPGAVLVLVTLSLVGLVLALGLSVGDMWAILSESVRASLEQIRRPKLNLGRLVENMRPEETVAPNRGPTTQTRPRPQGSVFPRIIGGNQPWQLPPVDEILESAKEQELSQAEIRERVRIIEETLASFGVPAKVVEVNQGPTITQFGVEPGYIERRSSDGRVTRSKIKVSKI</sequence>
<keyword evidence="5 7" id="KW-0472">Membrane</keyword>
<evidence type="ECO:0000256" key="2">
    <source>
        <dbReference type="ARBA" id="ARBA00022475"/>
    </source>
</evidence>
<proteinExistence type="predicted"/>
<dbReference type="AlphaFoldDB" id="X0SZ46"/>
<feature type="non-terminal residue" evidence="10">
    <location>
        <position position="277"/>
    </location>
</feature>
<feature type="region of interest" description="Disordered" evidence="6">
    <location>
        <begin position="167"/>
        <end position="187"/>
    </location>
</feature>
<dbReference type="EMBL" id="BARS01017589">
    <property type="protein sequence ID" value="GAF86254.1"/>
    <property type="molecule type" value="Genomic_DNA"/>
</dbReference>
<feature type="transmembrane region" description="Helical" evidence="7">
    <location>
        <begin position="22"/>
        <end position="43"/>
    </location>
</feature>
<keyword evidence="4 7" id="KW-1133">Transmembrane helix</keyword>
<comment type="caution">
    <text evidence="10">The sequence shown here is derived from an EMBL/GenBank/DDBJ whole genome shotgun (WGS) entry which is preliminary data.</text>
</comment>
<evidence type="ECO:0000256" key="3">
    <source>
        <dbReference type="ARBA" id="ARBA00022692"/>
    </source>
</evidence>
<keyword evidence="3 7" id="KW-0812">Transmembrane</keyword>
<evidence type="ECO:0000259" key="8">
    <source>
        <dbReference type="Pfam" id="PF13491"/>
    </source>
</evidence>
<evidence type="ECO:0000256" key="6">
    <source>
        <dbReference type="SAM" id="MobiDB-lite"/>
    </source>
</evidence>
<accession>X0SZ46</accession>
<feature type="domain" description="DNA translocase FtsK 4TM region" evidence="8">
    <location>
        <begin position="17"/>
        <end position="132"/>
    </location>
</feature>
<feature type="non-terminal residue" evidence="10">
    <location>
        <position position="1"/>
    </location>
</feature>
<protein>
    <recommendedName>
        <fullName evidence="11">FtsK alpha domain-containing protein</fullName>
    </recommendedName>
</protein>
<evidence type="ECO:0000259" key="9">
    <source>
        <dbReference type="Pfam" id="PF17854"/>
    </source>
</evidence>
<reference evidence="10" key="1">
    <citation type="journal article" date="2014" name="Front. Microbiol.">
        <title>High frequency of phylogenetically diverse reductive dehalogenase-homologous genes in deep subseafloor sedimentary metagenomes.</title>
        <authorList>
            <person name="Kawai M."/>
            <person name="Futagami T."/>
            <person name="Toyoda A."/>
            <person name="Takaki Y."/>
            <person name="Nishi S."/>
            <person name="Hori S."/>
            <person name="Arai W."/>
            <person name="Tsubouchi T."/>
            <person name="Morono Y."/>
            <person name="Uchiyama I."/>
            <person name="Ito T."/>
            <person name="Fujiyama A."/>
            <person name="Inagaki F."/>
            <person name="Takami H."/>
        </authorList>
    </citation>
    <scope>NUCLEOTIDE SEQUENCE</scope>
    <source>
        <strain evidence="10">Expedition CK06-06</strain>
    </source>
</reference>
<evidence type="ECO:0000256" key="7">
    <source>
        <dbReference type="SAM" id="Phobius"/>
    </source>
</evidence>
<evidence type="ECO:0000313" key="10">
    <source>
        <dbReference type="EMBL" id="GAF86254.1"/>
    </source>
</evidence>
<evidence type="ECO:0000256" key="5">
    <source>
        <dbReference type="ARBA" id="ARBA00023136"/>
    </source>
</evidence>
<feature type="transmembrane region" description="Helical" evidence="7">
    <location>
        <begin position="55"/>
        <end position="75"/>
    </location>
</feature>
<keyword evidence="2" id="KW-1003">Cell membrane</keyword>
<dbReference type="Gene3D" id="3.30.980.40">
    <property type="match status" value="1"/>
</dbReference>
<gene>
    <name evidence="10" type="ORF">S01H1_28750</name>
</gene>
<dbReference type="Pfam" id="PF17854">
    <property type="entry name" value="FtsK_alpha"/>
    <property type="match status" value="1"/>
</dbReference>
<dbReference type="InterPro" id="IPR041027">
    <property type="entry name" value="FtsK_alpha"/>
</dbReference>
<dbReference type="InterPro" id="IPR025199">
    <property type="entry name" value="FtsK_4TM"/>
</dbReference>
<evidence type="ECO:0008006" key="11">
    <source>
        <dbReference type="Google" id="ProtNLM"/>
    </source>
</evidence>
<name>X0SZ46_9ZZZZ</name>